<dbReference type="GO" id="GO:0003723">
    <property type="term" value="F:RNA binding"/>
    <property type="evidence" value="ECO:0007669"/>
    <property type="project" value="InterPro"/>
</dbReference>
<dbReference type="PANTHER" id="PTHR11240:SF81">
    <property type="entry name" value="RIBONUCLEASE S-2"/>
    <property type="match status" value="1"/>
</dbReference>
<evidence type="ECO:0000256" key="1">
    <source>
        <dbReference type="ARBA" id="ARBA00007469"/>
    </source>
</evidence>
<dbReference type="InterPro" id="IPR001568">
    <property type="entry name" value="RNase_T2-like"/>
</dbReference>
<keyword evidence="4" id="KW-0732">Signal</keyword>
<dbReference type="InterPro" id="IPR036430">
    <property type="entry name" value="RNase_T2-like_sf"/>
</dbReference>
<dbReference type="GO" id="GO:0033897">
    <property type="term" value="F:ribonuclease T2 activity"/>
    <property type="evidence" value="ECO:0007669"/>
    <property type="project" value="InterPro"/>
</dbReference>
<proteinExistence type="inferred from homology"/>
<dbReference type="AlphaFoldDB" id="A0AA88RBK3"/>
<accession>A0AA88RBK3</accession>
<evidence type="ECO:0000256" key="2">
    <source>
        <dbReference type="ARBA" id="ARBA00023239"/>
    </source>
</evidence>
<protein>
    <recommendedName>
        <fullName evidence="7">S-RNase</fullName>
    </recommendedName>
</protein>
<dbReference type="PANTHER" id="PTHR11240">
    <property type="entry name" value="RIBONUCLEASE T2"/>
    <property type="match status" value="1"/>
</dbReference>
<evidence type="ECO:0000313" key="5">
    <source>
        <dbReference type="EMBL" id="KAK2986268.1"/>
    </source>
</evidence>
<name>A0AA88RBK3_9ASTE</name>
<feature type="chain" id="PRO_5041740952" description="S-RNase" evidence="4">
    <location>
        <begin position="18"/>
        <end position="164"/>
    </location>
</feature>
<sequence>MATTSLVPTLLIIGCLGRATLRPTISPIFGMLVPWRSPPLTLLEFFHSLDNGHGGSQAVRFPSPTFCDPAYVRILTARWPNLKNPDKSQGFWSYEWKKNGTCSENLYPLQAYLNLAMQLHDRPNLLQVFVKSNIKPGASGNQLLSRLNNSLVASTSKVPDLTVC</sequence>
<dbReference type="Gene3D" id="3.90.730.10">
    <property type="entry name" value="Ribonuclease T2-like"/>
    <property type="match status" value="1"/>
</dbReference>
<feature type="signal peptide" evidence="4">
    <location>
        <begin position="1"/>
        <end position="17"/>
    </location>
</feature>
<dbReference type="Proteomes" id="UP001187471">
    <property type="component" value="Unassembled WGS sequence"/>
</dbReference>
<dbReference type="GO" id="GO:0006401">
    <property type="term" value="P:RNA catabolic process"/>
    <property type="evidence" value="ECO:0007669"/>
    <property type="project" value="TreeGrafter"/>
</dbReference>
<evidence type="ECO:0008006" key="7">
    <source>
        <dbReference type="Google" id="ProtNLM"/>
    </source>
</evidence>
<reference evidence="5" key="1">
    <citation type="submission" date="2022-12" db="EMBL/GenBank/DDBJ databases">
        <title>Draft genome assemblies for two species of Escallonia (Escalloniales).</title>
        <authorList>
            <person name="Chanderbali A."/>
            <person name="Dervinis C."/>
            <person name="Anghel I."/>
            <person name="Soltis D."/>
            <person name="Soltis P."/>
            <person name="Zapata F."/>
        </authorList>
    </citation>
    <scope>NUCLEOTIDE SEQUENCE</scope>
    <source>
        <strain evidence="5">UCBG92.1500</strain>
        <tissue evidence="5">Leaf</tissue>
    </source>
</reference>
<dbReference type="Pfam" id="PF00445">
    <property type="entry name" value="Ribonuclease_T2"/>
    <property type="match status" value="1"/>
</dbReference>
<evidence type="ECO:0000256" key="3">
    <source>
        <dbReference type="RuleBase" id="RU004328"/>
    </source>
</evidence>
<comment type="similarity">
    <text evidence="1 3">Belongs to the RNase T2 family.</text>
</comment>
<evidence type="ECO:0000313" key="6">
    <source>
        <dbReference type="Proteomes" id="UP001187471"/>
    </source>
</evidence>
<gene>
    <name evidence="5" type="ORF">RJ640_021837</name>
</gene>
<keyword evidence="6" id="KW-1185">Reference proteome</keyword>
<dbReference type="GO" id="GO:0005576">
    <property type="term" value="C:extracellular region"/>
    <property type="evidence" value="ECO:0007669"/>
    <property type="project" value="TreeGrafter"/>
</dbReference>
<comment type="caution">
    <text evidence="5">The sequence shown here is derived from an EMBL/GenBank/DDBJ whole genome shotgun (WGS) entry which is preliminary data.</text>
</comment>
<organism evidence="5 6">
    <name type="scientific">Escallonia rubra</name>
    <dbReference type="NCBI Taxonomy" id="112253"/>
    <lineage>
        <taxon>Eukaryota</taxon>
        <taxon>Viridiplantae</taxon>
        <taxon>Streptophyta</taxon>
        <taxon>Embryophyta</taxon>
        <taxon>Tracheophyta</taxon>
        <taxon>Spermatophyta</taxon>
        <taxon>Magnoliopsida</taxon>
        <taxon>eudicotyledons</taxon>
        <taxon>Gunneridae</taxon>
        <taxon>Pentapetalae</taxon>
        <taxon>asterids</taxon>
        <taxon>campanulids</taxon>
        <taxon>Escalloniales</taxon>
        <taxon>Escalloniaceae</taxon>
        <taxon>Escallonia</taxon>
    </lineage>
</organism>
<evidence type="ECO:0000256" key="4">
    <source>
        <dbReference type="SAM" id="SignalP"/>
    </source>
</evidence>
<dbReference type="SUPFAM" id="SSF55895">
    <property type="entry name" value="Ribonuclease Rh-like"/>
    <property type="match status" value="1"/>
</dbReference>
<dbReference type="EMBL" id="JAVXUO010001073">
    <property type="protein sequence ID" value="KAK2986268.1"/>
    <property type="molecule type" value="Genomic_DNA"/>
</dbReference>
<keyword evidence="2" id="KW-0456">Lyase</keyword>